<feature type="region of interest" description="Disordered" evidence="1">
    <location>
        <begin position="429"/>
        <end position="476"/>
    </location>
</feature>
<sequence length="476" mass="52038">MATKTTTYTKWGRLLDSNAYSFSDENIAFINEAQRSYLLDEGTNWVSYADDKGLTLAFIHEVVRGLRDMARDHPLHKRGAQLRTSYIFGDDLVFSDTSSKLDKFIKSESAQRTLFSASAMESLNLERFCAGNVFLFREVHTDKLTLVPVEEIEEIVRDSFDSSVVKYVRRTWTPDGQNTISQWFPTAEYRRGVQRLRKPPNTAYEVNGNYVVYILSSGRHAGHAFGAPDSLAAALWSVAYSGYLRDSARLSKALSKIAWAIVNSNNQGKRQSAVEISNRGDVVGATASLGPNQSLAGVGVPSAQVNYGNGQPLAALVAASFGIPVIALLSSPGATGGSYGAATTLDRPTINGFKLEQRKWRDFFKQVMMDVDPSVKDVDIKFPSIEQDPTYRALQSLATSMSTGAIHQDEYRQAVLNLLAVPDIHGDELPEPNDFLKSGNVSGGDDGDAVRDPVARQGNQGAVPGGFNQGDTEDED</sequence>
<dbReference type="EMBL" id="BK016165">
    <property type="protein sequence ID" value="DAF99377.1"/>
    <property type="molecule type" value="Genomic_DNA"/>
</dbReference>
<protein>
    <submittedName>
        <fullName evidence="2">Portal</fullName>
    </submittedName>
</protein>
<proteinExistence type="predicted"/>
<name>A0A8S5UY29_9CAUD</name>
<reference evidence="2" key="1">
    <citation type="journal article" date="2021" name="Proc. Natl. Acad. Sci. U.S.A.">
        <title>A Catalog of Tens of Thousands of Viruses from Human Metagenomes Reveals Hidden Associations with Chronic Diseases.</title>
        <authorList>
            <person name="Tisza M.J."/>
            <person name="Buck C.B."/>
        </authorList>
    </citation>
    <scope>NUCLEOTIDE SEQUENCE</scope>
    <source>
        <strain evidence="2">CtjKY6</strain>
    </source>
</reference>
<organism evidence="2">
    <name type="scientific">Siphoviridae sp. ctjKY6</name>
    <dbReference type="NCBI Taxonomy" id="2825631"/>
    <lineage>
        <taxon>Viruses</taxon>
        <taxon>Duplodnaviria</taxon>
        <taxon>Heunggongvirae</taxon>
        <taxon>Uroviricota</taxon>
        <taxon>Caudoviricetes</taxon>
    </lineage>
</organism>
<evidence type="ECO:0000256" key="1">
    <source>
        <dbReference type="SAM" id="MobiDB-lite"/>
    </source>
</evidence>
<accession>A0A8S5UY29</accession>
<evidence type="ECO:0000313" key="2">
    <source>
        <dbReference type="EMBL" id="DAF99377.1"/>
    </source>
</evidence>